<accession>A0A9Q0BP86</accession>
<evidence type="ECO:0000313" key="1">
    <source>
        <dbReference type="EMBL" id="KAI8039126.1"/>
    </source>
</evidence>
<keyword evidence="2" id="KW-1185">Reference proteome</keyword>
<reference evidence="1" key="1">
    <citation type="journal article" date="2023" name="Genome Biol. Evol.">
        <title>Long-read-based Genome Assembly of Drosophila gunungcola Reveals Fewer Chemosensory Genes in Flower-breeding Species.</title>
        <authorList>
            <person name="Negi A."/>
            <person name="Liao B.Y."/>
            <person name="Yeh S.D."/>
        </authorList>
    </citation>
    <scope>NUCLEOTIDE SEQUENCE</scope>
    <source>
        <strain evidence="1">Sukarami</strain>
    </source>
</reference>
<dbReference type="SUPFAM" id="SSF50978">
    <property type="entry name" value="WD40 repeat-like"/>
    <property type="match status" value="1"/>
</dbReference>
<dbReference type="Proteomes" id="UP001059596">
    <property type="component" value="Unassembled WGS sequence"/>
</dbReference>
<organism evidence="1 2">
    <name type="scientific">Drosophila gunungcola</name>
    <name type="common">fruit fly</name>
    <dbReference type="NCBI Taxonomy" id="103775"/>
    <lineage>
        <taxon>Eukaryota</taxon>
        <taxon>Metazoa</taxon>
        <taxon>Ecdysozoa</taxon>
        <taxon>Arthropoda</taxon>
        <taxon>Hexapoda</taxon>
        <taxon>Insecta</taxon>
        <taxon>Pterygota</taxon>
        <taxon>Neoptera</taxon>
        <taxon>Endopterygota</taxon>
        <taxon>Diptera</taxon>
        <taxon>Brachycera</taxon>
        <taxon>Muscomorpha</taxon>
        <taxon>Ephydroidea</taxon>
        <taxon>Drosophilidae</taxon>
        <taxon>Drosophila</taxon>
        <taxon>Sophophora</taxon>
    </lineage>
</organism>
<dbReference type="OrthoDB" id="6021743at2759"/>
<gene>
    <name evidence="1" type="ORF">M5D96_007843</name>
</gene>
<dbReference type="AlphaFoldDB" id="A0A9Q0BP86"/>
<dbReference type="InterPro" id="IPR036322">
    <property type="entry name" value="WD40_repeat_dom_sf"/>
</dbReference>
<dbReference type="EMBL" id="JAMKOV010000006">
    <property type="protein sequence ID" value="KAI8039126.1"/>
    <property type="molecule type" value="Genomic_DNA"/>
</dbReference>
<protein>
    <submittedName>
        <fullName evidence="1">Uncharacterized protein</fullName>
    </submittedName>
</protein>
<evidence type="ECO:0000313" key="2">
    <source>
        <dbReference type="Proteomes" id="UP001059596"/>
    </source>
</evidence>
<sequence>MTKVTEGEVSDGGQDVGKSNLEFAILAKGYVRQDSIPDFVANYSEGEFIALCGSKSEVVTLELSSKFMVLDPFPYLVAHLECNASEPRPLDALANKVNLEAIYDSCDVLEAQHLALDPAYTAVCSVSVPATRLVAVKRAHKLLPNGHFLLGSLNSYGFFTLMSKPAEYSRWNRLEDLDVAAILRDTLLPEKEISKITSFKKYQAFIDCAWITMFAWLTDESDNHILILGTASGSLWLLKLCVDAKTIMSHQEICTSLGRICYIDAFEQLLLVGDINGLIHLYQFDALSAPNLVLKKVLWEKTDRMGLQMAVITRCPLKDCYYIACCKASHLLTWSMPRSEEQEFLETRLYVGGIKITGLCSLDNTTYAVGTAGSQLLRIHINHHNNQFSLQMQSIAMDVLKDFPVIGLCASRHKNLMTMFIYRNKEYITQTVEQRKQLDIQVVRVGHQDALAQLSSHLDLNKPINYYTDFLADLRLDVFVEANLHRYIDFSPLESFDFAENATETQLQQLQIKFHVLQSVLRLQSSLLQLTVHVKQSQDETQLLLAMLTITHIRLRLQFMGSLSQRTTFQEQTITCMFEQTQRLMNKLKTDFTEEHPLASTTRAFVEQMAKHLHVLHNKLGNSVIAEPLEAPLLRCSVSFVEICPSLERRYCSLCERPILFELENLQELYGPGRVLTCPTCHGSFTVELLSA</sequence>
<name>A0A9Q0BP86_9MUSC</name>
<proteinExistence type="predicted"/>
<comment type="caution">
    <text evidence="1">The sequence shown here is derived from an EMBL/GenBank/DDBJ whole genome shotgun (WGS) entry which is preliminary data.</text>
</comment>